<feature type="compositionally biased region" description="Low complexity" evidence="2">
    <location>
        <begin position="258"/>
        <end position="268"/>
    </location>
</feature>
<evidence type="ECO:0000256" key="1">
    <source>
        <dbReference type="SAM" id="Coils"/>
    </source>
</evidence>
<keyword evidence="1" id="KW-0175">Coiled coil</keyword>
<evidence type="ECO:0000313" key="3">
    <source>
        <dbReference type="EMBL" id="KAK3251869.1"/>
    </source>
</evidence>
<gene>
    <name evidence="3" type="ORF">CYMTET_38792</name>
</gene>
<name>A0AAE0CCP3_9CHLO</name>
<evidence type="ECO:0000256" key="2">
    <source>
        <dbReference type="SAM" id="MobiDB-lite"/>
    </source>
</evidence>
<feature type="compositionally biased region" description="Basic and acidic residues" evidence="2">
    <location>
        <begin position="290"/>
        <end position="311"/>
    </location>
</feature>
<organism evidence="3 4">
    <name type="scientific">Cymbomonas tetramitiformis</name>
    <dbReference type="NCBI Taxonomy" id="36881"/>
    <lineage>
        <taxon>Eukaryota</taxon>
        <taxon>Viridiplantae</taxon>
        <taxon>Chlorophyta</taxon>
        <taxon>Pyramimonadophyceae</taxon>
        <taxon>Pyramimonadales</taxon>
        <taxon>Pyramimonadaceae</taxon>
        <taxon>Cymbomonas</taxon>
    </lineage>
</organism>
<feature type="coiled-coil region" evidence="1">
    <location>
        <begin position="41"/>
        <end position="68"/>
    </location>
</feature>
<accession>A0AAE0CCP3</accession>
<keyword evidence="4" id="KW-1185">Reference proteome</keyword>
<feature type="region of interest" description="Disordered" evidence="2">
    <location>
        <begin position="281"/>
        <end position="329"/>
    </location>
</feature>
<feature type="compositionally biased region" description="Acidic residues" evidence="2">
    <location>
        <begin position="312"/>
        <end position="322"/>
    </location>
</feature>
<feature type="compositionally biased region" description="Basic and acidic residues" evidence="2">
    <location>
        <begin position="240"/>
        <end position="250"/>
    </location>
</feature>
<sequence length="329" mass="36807">MARAPRASSGISSLLAGTAAILVLLICLGVHSSFHSFSIARNQMRDEIIQLQQDLNAHQKALELQTRQCDANAAEHLASTAKAQSSINYYKDNIHKLALEQCTDVQAEKCSENKVERITELKMDLELVTKERDDLSDRIQSFAMCCHATTAKADALSKGLGEEKAREHARDAIAGSYRAYQRPQDVMKHTQRIIWNKNSASRVNSQRYQKNVTTPRTTGLGGQSNSQRYQEELVIERGEGNQRMQHDDRKHAPRGQPAGSRGATANASAANHAIDMTQLLRKQKIPSRKQSLDAFERDFGGKGHDEPKESEAVLEDEPDWFDTSEVRKR</sequence>
<feature type="region of interest" description="Disordered" evidence="2">
    <location>
        <begin position="202"/>
        <end position="227"/>
    </location>
</feature>
<evidence type="ECO:0000313" key="4">
    <source>
        <dbReference type="Proteomes" id="UP001190700"/>
    </source>
</evidence>
<dbReference type="Proteomes" id="UP001190700">
    <property type="component" value="Unassembled WGS sequence"/>
</dbReference>
<comment type="caution">
    <text evidence="3">The sequence shown here is derived from an EMBL/GenBank/DDBJ whole genome shotgun (WGS) entry which is preliminary data.</text>
</comment>
<feature type="region of interest" description="Disordered" evidence="2">
    <location>
        <begin position="240"/>
        <end position="268"/>
    </location>
</feature>
<protein>
    <submittedName>
        <fullName evidence="3">Uncharacterized protein</fullName>
    </submittedName>
</protein>
<proteinExistence type="predicted"/>
<dbReference type="AlphaFoldDB" id="A0AAE0CCP3"/>
<reference evidence="3 4" key="1">
    <citation type="journal article" date="2015" name="Genome Biol. Evol.">
        <title>Comparative Genomics of a Bacterivorous Green Alga Reveals Evolutionary Causalities and Consequences of Phago-Mixotrophic Mode of Nutrition.</title>
        <authorList>
            <person name="Burns J.A."/>
            <person name="Paasch A."/>
            <person name="Narechania A."/>
            <person name="Kim E."/>
        </authorList>
    </citation>
    <scope>NUCLEOTIDE SEQUENCE [LARGE SCALE GENOMIC DNA]</scope>
    <source>
        <strain evidence="3 4">PLY_AMNH</strain>
    </source>
</reference>
<dbReference type="EMBL" id="LGRX02025771">
    <property type="protein sequence ID" value="KAK3251869.1"/>
    <property type="molecule type" value="Genomic_DNA"/>
</dbReference>